<dbReference type="InterPro" id="IPR000073">
    <property type="entry name" value="AB_hydrolase_1"/>
</dbReference>
<feature type="domain" description="AB hydrolase-1" evidence="1">
    <location>
        <begin position="6"/>
        <end position="128"/>
    </location>
</feature>
<dbReference type="SUPFAM" id="SSF53474">
    <property type="entry name" value="alpha/beta-Hydrolases"/>
    <property type="match status" value="1"/>
</dbReference>
<dbReference type="GO" id="GO:0016787">
    <property type="term" value="F:hydrolase activity"/>
    <property type="evidence" value="ECO:0007669"/>
    <property type="project" value="UniProtKB-KW"/>
</dbReference>
<gene>
    <name evidence="2" type="ORF">F2P44_33725</name>
</gene>
<keyword evidence="2" id="KW-0378">Hydrolase</keyword>
<dbReference type="Proteomes" id="UP000621455">
    <property type="component" value="Unassembled WGS sequence"/>
</dbReference>
<dbReference type="InterPro" id="IPR029058">
    <property type="entry name" value="AB_hydrolase_fold"/>
</dbReference>
<evidence type="ECO:0000313" key="3">
    <source>
        <dbReference type="Proteomes" id="UP000621455"/>
    </source>
</evidence>
<name>A0ABX0NKM0_9BURK</name>
<sequence length="237" mass="26282">MSTNTILFVHGGPCSSAKFERLHLSHVNDIIWWDQPRENPDNPWPHLLSAAMQKLDECVQACGGPVHLLTSSFGAQIGANLACSYPEKVRSLVLLAPVFDVGAAYAGLAEAELAARPTDQLSKVLKGYRSCPSVETLWPMVGQLFAIPHIFERLLGELNRTKVDQFMALLGDAEMFDPHFFQITVNSFLATRECILGRYTGPVTAIFGRADSLVPISKTAHELQMRFPQEPIAKRFF</sequence>
<dbReference type="Gene3D" id="3.40.50.1820">
    <property type="entry name" value="alpha/beta hydrolase"/>
    <property type="match status" value="1"/>
</dbReference>
<protein>
    <submittedName>
        <fullName evidence="2">Alpha/beta fold hydrolase</fullName>
    </submittedName>
</protein>
<proteinExistence type="predicted"/>
<comment type="caution">
    <text evidence="2">The sequence shown here is derived from an EMBL/GenBank/DDBJ whole genome shotgun (WGS) entry which is preliminary data.</text>
</comment>
<evidence type="ECO:0000313" key="2">
    <source>
        <dbReference type="EMBL" id="NHZ84171.1"/>
    </source>
</evidence>
<organism evidence="2 3">
    <name type="scientific">Massilia frigida</name>
    <dbReference type="NCBI Taxonomy" id="2609281"/>
    <lineage>
        <taxon>Bacteria</taxon>
        <taxon>Pseudomonadati</taxon>
        <taxon>Pseudomonadota</taxon>
        <taxon>Betaproteobacteria</taxon>
        <taxon>Burkholderiales</taxon>
        <taxon>Oxalobacteraceae</taxon>
        <taxon>Telluria group</taxon>
        <taxon>Massilia</taxon>
    </lineage>
</organism>
<evidence type="ECO:0000259" key="1">
    <source>
        <dbReference type="Pfam" id="PF12697"/>
    </source>
</evidence>
<dbReference type="RefSeq" id="WP_167094542.1">
    <property type="nucleotide sequence ID" value="NZ_WHJG01000123.1"/>
</dbReference>
<keyword evidence="3" id="KW-1185">Reference proteome</keyword>
<accession>A0ABX0NKM0</accession>
<reference evidence="2 3" key="1">
    <citation type="submission" date="2019-10" db="EMBL/GenBank/DDBJ databases">
        <title>Taxonomy of Antarctic Massilia spp.: description of Massilia rubra sp. nov., Massilia aquatica sp. nov., Massilia mucilaginosa sp. nov., Massilia frigida sp. nov. isolated from streams, lakes and regoliths.</title>
        <authorList>
            <person name="Holochova P."/>
            <person name="Sedlacek I."/>
            <person name="Kralova S."/>
            <person name="Maslanova I."/>
            <person name="Busse H.-J."/>
            <person name="Stankova E."/>
            <person name="Vrbovska V."/>
            <person name="Kovarovic V."/>
            <person name="Bartak M."/>
            <person name="Svec P."/>
            <person name="Pantucek R."/>
        </authorList>
    </citation>
    <scope>NUCLEOTIDE SEQUENCE [LARGE SCALE GENOMIC DNA]</scope>
    <source>
        <strain evidence="2 3">CCM 8695</strain>
    </source>
</reference>
<dbReference type="EMBL" id="WHJG01000123">
    <property type="protein sequence ID" value="NHZ84171.1"/>
    <property type="molecule type" value="Genomic_DNA"/>
</dbReference>
<dbReference type="Pfam" id="PF12697">
    <property type="entry name" value="Abhydrolase_6"/>
    <property type="match status" value="1"/>
</dbReference>